<dbReference type="NCBIfam" id="NF006423">
    <property type="entry name" value="PRK08674.1-2"/>
    <property type="match status" value="1"/>
</dbReference>
<dbReference type="Gene3D" id="3.40.50.10490">
    <property type="entry name" value="Glucose-6-phosphate isomerase like protein, domain 1"/>
    <property type="match status" value="2"/>
</dbReference>
<dbReference type="GO" id="GO:0004347">
    <property type="term" value="F:glucose-6-phosphate isomerase activity"/>
    <property type="evidence" value="ECO:0007669"/>
    <property type="project" value="InterPro"/>
</dbReference>
<dbReference type="GO" id="GO:0005975">
    <property type="term" value="P:carbohydrate metabolic process"/>
    <property type="evidence" value="ECO:0007669"/>
    <property type="project" value="InterPro"/>
</dbReference>
<dbReference type="EC" id="5.3.1.8" evidence="4"/>
<dbReference type="GO" id="GO:1901135">
    <property type="term" value="P:carbohydrate derivative metabolic process"/>
    <property type="evidence" value="ECO:0007669"/>
    <property type="project" value="InterPro"/>
</dbReference>
<dbReference type="NCBIfam" id="NF006426">
    <property type="entry name" value="PRK08674.1-6"/>
    <property type="match status" value="1"/>
</dbReference>
<dbReference type="Pfam" id="PF10432">
    <property type="entry name" value="bact-PGI_C"/>
    <property type="match status" value="1"/>
</dbReference>
<evidence type="ECO:0000259" key="3">
    <source>
        <dbReference type="PROSITE" id="PS51464"/>
    </source>
</evidence>
<dbReference type="SUPFAM" id="SSF53697">
    <property type="entry name" value="SIS domain"/>
    <property type="match status" value="1"/>
</dbReference>
<gene>
    <name evidence="4" type="primary">pgi-pmi</name>
</gene>
<dbReference type="InterPro" id="IPR019490">
    <property type="entry name" value="Glu6P/Mann6P_isomerase_C"/>
</dbReference>
<dbReference type="NCBIfam" id="TIGR02128">
    <property type="entry name" value="G6PI_arch"/>
    <property type="match status" value="1"/>
</dbReference>
<dbReference type="CDD" id="cd05637">
    <property type="entry name" value="SIS_PGI_PMI_2"/>
    <property type="match status" value="1"/>
</dbReference>
<evidence type="ECO:0000313" key="4">
    <source>
        <dbReference type="EMBL" id="AIF00813.1"/>
    </source>
</evidence>
<dbReference type="EMBL" id="KF900602">
    <property type="protein sequence ID" value="AIF00813.1"/>
    <property type="molecule type" value="Genomic_DNA"/>
</dbReference>
<dbReference type="InterPro" id="IPR035484">
    <property type="entry name" value="SIS_PGI/PMI_1"/>
</dbReference>
<dbReference type="AlphaFoldDB" id="A0A075GGP8"/>
<evidence type="ECO:0000256" key="1">
    <source>
        <dbReference type="ARBA" id="ARBA00010523"/>
    </source>
</evidence>
<dbReference type="GO" id="GO:0004476">
    <property type="term" value="F:mannose-6-phosphate isomerase activity"/>
    <property type="evidence" value="ECO:0007669"/>
    <property type="project" value="UniProtKB-EC"/>
</dbReference>
<feature type="domain" description="SIS" evidence="3">
    <location>
        <begin position="26"/>
        <end position="182"/>
    </location>
</feature>
<protein>
    <submittedName>
        <fullName evidence="4">Bifunctional phosphoglucose/phosphomannose isomerase (Pgi-pmi)</fullName>
        <ecNumber evidence="4">5.3.1.8</ecNumber>
    </submittedName>
</protein>
<comment type="similarity">
    <text evidence="1">Belongs to the PGI/PMI family.</text>
</comment>
<reference evidence="4" key="1">
    <citation type="journal article" date="2014" name="Genome Biol. Evol.">
        <title>Pangenome evidence for extensive interdomain horizontal transfer affecting lineage core and shell genes in uncultured planktonic thaumarchaeota and euryarchaeota.</title>
        <authorList>
            <person name="Deschamps P."/>
            <person name="Zivanovic Y."/>
            <person name="Moreira D."/>
            <person name="Rodriguez-Valera F."/>
            <person name="Lopez-Garcia P."/>
        </authorList>
    </citation>
    <scope>NUCLEOTIDE SEQUENCE</scope>
</reference>
<keyword evidence="2 4" id="KW-0413">Isomerase</keyword>
<evidence type="ECO:0000256" key="2">
    <source>
        <dbReference type="ARBA" id="ARBA00023235"/>
    </source>
</evidence>
<dbReference type="GO" id="GO:0097367">
    <property type="term" value="F:carbohydrate derivative binding"/>
    <property type="evidence" value="ECO:0007669"/>
    <property type="project" value="InterPro"/>
</dbReference>
<proteinExistence type="inferred from homology"/>
<dbReference type="CDD" id="cd05017">
    <property type="entry name" value="SIS_PGI_PMI_1"/>
    <property type="match status" value="1"/>
</dbReference>
<organism evidence="4">
    <name type="scientific">uncultured marine group II/III euryarchaeote KM3_139_C07</name>
    <dbReference type="NCBI Taxonomy" id="1457870"/>
    <lineage>
        <taxon>Archaea</taxon>
        <taxon>Methanobacteriati</taxon>
        <taxon>Methanobacteriota</taxon>
        <taxon>environmental samples</taxon>
    </lineage>
</organism>
<dbReference type="InterPro" id="IPR046348">
    <property type="entry name" value="SIS_dom_sf"/>
</dbReference>
<sequence length="324" mass="36228">MSGVDKEGMYGILAQFPKQIERAAKLGKKVKFDDEIDKIVVAGMGGSGVGGEILKNYLDLKIPVFVNKGYGLPNFVNSRTLVFVISYSGNTEETINAYRGALRKGCKIVCITSGGKLIELAEKQGKDVIKIKSGIQPRAALAYLFFPMLNVLHNCGFIDDPGKEIISLVKVLKKDIFKEKGKELAKRLTDKVPLIYASDRFKAVAYRWKTQINENAKVHAFTHTFSELNHNELVGYTSLKGYYYVVIIKDEADIPQMRKRMNLTKEIIRKSGVDVIEIGITGGSLLTKMFSAIYIGDWTSYYLALEYETDPTPVDVIEGFKKKL</sequence>
<accession>A0A075GGP8</accession>
<name>A0A075GGP8_9EURY</name>
<dbReference type="InterPro" id="IPR001347">
    <property type="entry name" value="SIS_dom"/>
</dbReference>
<dbReference type="Pfam" id="PF01380">
    <property type="entry name" value="SIS"/>
    <property type="match status" value="1"/>
</dbReference>
<dbReference type="PROSITE" id="PS51464">
    <property type="entry name" value="SIS"/>
    <property type="match status" value="1"/>
</dbReference>